<evidence type="ECO:0000313" key="2">
    <source>
        <dbReference type="EMBL" id="QDP81315.1"/>
    </source>
</evidence>
<reference evidence="3 4" key="1">
    <citation type="submission" date="2018-06" db="EMBL/GenBank/DDBJ databases">
        <authorList>
            <consortium name="Pathogen Informatics"/>
            <person name="Doyle S."/>
        </authorList>
    </citation>
    <scope>NUCLEOTIDE SEQUENCE [LARGE SCALE GENOMIC DNA]</scope>
    <source>
        <strain evidence="3 4">NCTC1934</strain>
    </source>
</reference>
<keyword evidence="1" id="KW-0472">Membrane</keyword>
<dbReference type="Proteomes" id="UP000317039">
    <property type="component" value="Chromosome"/>
</dbReference>
<evidence type="ECO:0000256" key="1">
    <source>
        <dbReference type="SAM" id="Phobius"/>
    </source>
</evidence>
<name>A0A378YML9_9NOCA</name>
<evidence type="ECO:0000313" key="5">
    <source>
        <dbReference type="Proteomes" id="UP000317039"/>
    </source>
</evidence>
<evidence type="ECO:0000313" key="3">
    <source>
        <dbReference type="EMBL" id="SUA77810.1"/>
    </source>
</evidence>
<dbReference type="KEGG" id="nod:FOH10_23935"/>
<keyword evidence="1" id="KW-1133">Transmembrane helix</keyword>
<keyword evidence="1" id="KW-0812">Transmembrane</keyword>
<proteinExistence type="predicted"/>
<keyword evidence="4" id="KW-1185">Reference proteome</keyword>
<dbReference type="AlphaFoldDB" id="A0A378YML9"/>
<dbReference type="RefSeq" id="WP_029926789.1">
    <property type="nucleotide sequence ID" value="NZ_CP041695.1"/>
</dbReference>
<dbReference type="EMBL" id="UGRY01000002">
    <property type="protein sequence ID" value="SUA77810.1"/>
    <property type="molecule type" value="Genomic_DNA"/>
</dbReference>
<organism evidence="3 4">
    <name type="scientific">Nocardia otitidiscaviarum</name>
    <dbReference type="NCBI Taxonomy" id="1823"/>
    <lineage>
        <taxon>Bacteria</taxon>
        <taxon>Bacillati</taxon>
        <taxon>Actinomycetota</taxon>
        <taxon>Actinomycetes</taxon>
        <taxon>Mycobacteriales</taxon>
        <taxon>Nocardiaceae</taxon>
        <taxon>Nocardia</taxon>
    </lineage>
</organism>
<sequence length="74" mass="8390">MARDTEDIQREIEAARHRLANTLDELAVRADPQRLADNTKQAFVAKVNEPKIKYSLIGAGLLVFLLLVVKIFRD</sequence>
<dbReference type="GeneID" id="80335414"/>
<protein>
    <submittedName>
        <fullName evidence="2">DUF3618 domain-containing protein</fullName>
    </submittedName>
    <submittedName>
        <fullName evidence="3">Protein of uncharacterized function (DUF3618)</fullName>
    </submittedName>
</protein>
<dbReference type="EMBL" id="CP041695">
    <property type="protein sequence ID" value="QDP81315.1"/>
    <property type="molecule type" value="Genomic_DNA"/>
</dbReference>
<dbReference type="OrthoDB" id="5196933at2"/>
<feature type="transmembrane region" description="Helical" evidence="1">
    <location>
        <begin position="52"/>
        <end position="72"/>
    </location>
</feature>
<dbReference type="InterPro" id="IPR022062">
    <property type="entry name" value="DUF3618"/>
</dbReference>
<gene>
    <name evidence="2" type="ORF">FOH10_23935</name>
    <name evidence="3" type="ORF">NCTC1934_03191</name>
</gene>
<dbReference type="Proteomes" id="UP000255467">
    <property type="component" value="Unassembled WGS sequence"/>
</dbReference>
<dbReference type="Pfam" id="PF12277">
    <property type="entry name" value="DUF3618"/>
    <property type="match status" value="1"/>
</dbReference>
<evidence type="ECO:0000313" key="4">
    <source>
        <dbReference type="Proteomes" id="UP000255467"/>
    </source>
</evidence>
<reference evidence="2 5" key="2">
    <citation type="submission" date="2019-07" db="EMBL/GenBank/DDBJ databases">
        <title>Complete Genome Sequence and Methylome Analysis of Nocardia otitidis-caviarum NEB252.</title>
        <authorList>
            <person name="Fomenkov A."/>
            <person name="Anton B.P."/>
            <person name="Vincze T."/>
            <person name="Roberts R.J."/>
        </authorList>
    </citation>
    <scope>NUCLEOTIDE SEQUENCE [LARGE SCALE GENOMIC DNA]</scope>
    <source>
        <strain evidence="2 5">NEB252</strain>
    </source>
</reference>
<dbReference type="STRING" id="1406858.GCA_000710895_04998"/>
<accession>A0A378YML9</accession>